<evidence type="ECO:0000256" key="1">
    <source>
        <dbReference type="SAM" id="MobiDB-lite"/>
    </source>
</evidence>
<feature type="compositionally biased region" description="Polar residues" evidence="1">
    <location>
        <begin position="187"/>
        <end position="197"/>
    </location>
</feature>
<evidence type="ECO:0000313" key="3">
    <source>
        <dbReference type="Proteomes" id="UP000799436"/>
    </source>
</evidence>
<dbReference type="Proteomes" id="UP000799436">
    <property type="component" value="Unassembled WGS sequence"/>
</dbReference>
<dbReference type="EMBL" id="ML995817">
    <property type="protein sequence ID" value="KAF2771912.1"/>
    <property type="molecule type" value="Genomic_DNA"/>
</dbReference>
<feature type="compositionally biased region" description="Low complexity" evidence="1">
    <location>
        <begin position="163"/>
        <end position="179"/>
    </location>
</feature>
<reference evidence="2" key="1">
    <citation type="journal article" date="2020" name="Stud. Mycol.">
        <title>101 Dothideomycetes genomes: a test case for predicting lifestyles and emergence of pathogens.</title>
        <authorList>
            <person name="Haridas S."/>
            <person name="Albert R."/>
            <person name="Binder M."/>
            <person name="Bloem J."/>
            <person name="Labutti K."/>
            <person name="Salamov A."/>
            <person name="Andreopoulos B."/>
            <person name="Baker S."/>
            <person name="Barry K."/>
            <person name="Bills G."/>
            <person name="Bluhm B."/>
            <person name="Cannon C."/>
            <person name="Castanera R."/>
            <person name="Culley D."/>
            <person name="Daum C."/>
            <person name="Ezra D."/>
            <person name="Gonzalez J."/>
            <person name="Henrissat B."/>
            <person name="Kuo A."/>
            <person name="Liang C."/>
            <person name="Lipzen A."/>
            <person name="Lutzoni F."/>
            <person name="Magnuson J."/>
            <person name="Mondo S."/>
            <person name="Nolan M."/>
            <person name="Ohm R."/>
            <person name="Pangilinan J."/>
            <person name="Park H.-J."/>
            <person name="Ramirez L."/>
            <person name="Alfaro M."/>
            <person name="Sun H."/>
            <person name="Tritt A."/>
            <person name="Yoshinaga Y."/>
            <person name="Zwiers L.-H."/>
            <person name="Turgeon B."/>
            <person name="Goodwin S."/>
            <person name="Spatafora J."/>
            <person name="Crous P."/>
            <person name="Grigoriev I."/>
        </authorList>
    </citation>
    <scope>NUCLEOTIDE SEQUENCE</scope>
    <source>
        <strain evidence="2">CBS 116005</strain>
    </source>
</reference>
<dbReference type="AlphaFoldDB" id="A0A6G1LH60"/>
<name>A0A6G1LH60_9PEZI</name>
<evidence type="ECO:0000313" key="2">
    <source>
        <dbReference type="EMBL" id="KAF2771912.1"/>
    </source>
</evidence>
<feature type="region of interest" description="Disordered" evidence="1">
    <location>
        <begin position="110"/>
        <end position="271"/>
    </location>
</feature>
<proteinExistence type="predicted"/>
<organism evidence="2 3">
    <name type="scientific">Teratosphaeria nubilosa</name>
    <dbReference type="NCBI Taxonomy" id="161662"/>
    <lineage>
        <taxon>Eukaryota</taxon>
        <taxon>Fungi</taxon>
        <taxon>Dikarya</taxon>
        <taxon>Ascomycota</taxon>
        <taxon>Pezizomycotina</taxon>
        <taxon>Dothideomycetes</taxon>
        <taxon>Dothideomycetidae</taxon>
        <taxon>Mycosphaerellales</taxon>
        <taxon>Teratosphaeriaceae</taxon>
        <taxon>Teratosphaeria</taxon>
    </lineage>
</organism>
<feature type="compositionally biased region" description="Low complexity" evidence="1">
    <location>
        <begin position="213"/>
        <end position="228"/>
    </location>
</feature>
<accession>A0A6G1LH60</accession>
<dbReference type="OrthoDB" id="4121058at2759"/>
<protein>
    <submittedName>
        <fullName evidence="2">Uncharacterized protein</fullName>
    </submittedName>
</protein>
<gene>
    <name evidence="2" type="ORF">EJ03DRAFT_372476</name>
</gene>
<feature type="compositionally biased region" description="Basic and acidic residues" evidence="1">
    <location>
        <begin position="229"/>
        <end position="267"/>
    </location>
</feature>
<keyword evidence="3" id="KW-1185">Reference proteome</keyword>
<sequence length="441" mass="48065">MEAQVAPVVRGEFVYRDVLFVDVGGEGKRHTRASPSEIKDLLNGKAAKDQVGHWYEAQLIHYGLQRSKEKNTAKVRLQQALGKNALSVPPHIVDLEGQMKEYAAAVRKAKAQAKGGKDPSTPAPSAIQQKRKANEESHGTAATKKGTTRETAKVKAAPKNATPAKSGGKSAGAKPAAQEAKAKSFESTKAGSKTDQNPPVKATPSKAKDGSHSSAQSATTAKAKAAPKTKAEQNVKDAKADSKTKAEPNVKAEPKVKSETKVKKEPVMRSAKANAIKSEPFEDHEDMYTGCSFQQMLETRSVTGVYDLWCPQTAEQLPEEADKLRLFLLVNDGKLWGGFELAMKTGVILAESLAYAGDCESVSFGWRTRDRWDKGRLRFGKGCFGDITLVGQYQVRATFHNLFPGEPIVVEGRRRSGPLWCGRRAYNFEVEWDGFVKETYG</sequence>